<dbReference type="Gene3D" id="3.90.1150.200">
    <property type="match status" value="1"/>
</dbReference>
<evidence type="ECO:0000313" key="2">
    <source>
        <dbReference type="EMBL" id="ACC74541.1"/>
    </source>
</evidence>
<proteinExistence type="predicted"/>
<protein>
    <recommendedName>
        <fullName evidence="1">YdhG-like domain-containing protein</fullName>
    </recommendedName>
</protein>
<organism evidence="2 3">
    <name type="scientific">Paraburkholderia phymatum (strain DSM 17167 / CIP 108236 / LMG 21445 / STM815)</name>
    <name type="common">Burkholderia phymatum</name>
    <dbReference type="NCBI Taxonomy" id="391038"/>
    <lineage>
        <taxon>Bacteria</taxon>
        <taxon>Pseudomonadati</taxon>
        <taxon>Pseudomonadota</taxon>
        <taxon>Betaproteobacteria</taxon>
        <taxon>Burkholderiales</taxon>
        <taxon>Burkholderiaceae</taxon>
        <taxon>Paraburkholderia</taxon>
    </lineage>
</organism>
<dbReference type="Proteomes" id="UP000001192">
    <property type="component" value="Chromosome 2"/>
</dbReference>
<name>B2JNY8_PARP8</name>
<dbReference type="InterPro" id="IPR016786">
    <property type="entry name" value="YdeI_bac"/>
</dbReference>
<dbReference type="KEGG" id="bph:Bphy_5464"/>
<dbReference type="Pfam" id="PF13376">
    <property type="entry name" value="OmdA"/>
    <property type="match status" value="1"/>
</dbReference>
<dbReference type="AlphaFoldDB" id="B2JNY8"/>
<dbReference type="HOGENOM" id="CLU_116201_0_0_4"/>
<dbReference type="eggNOG" id="COG4430">
    <property type="taxonomic scope" value="Bacteria"/>
</dbReference>
<evidence type="ECO:0000313" key="3">
    <source>
        <dbReference type="Proteomes" id="UP000001192"/>
    </source>
</evidence>
<dbReference type="OrthoDB" id="214150at2"/>
<keyword evidence="3" id="KW-1185">Reference proteome</keyword>
<feature type="domain" description="YdhG-like" evidence="1">
    <location>
        <begin position="15"/>
        <end position="112"/>
    </location>
</feature>
<reference evidence="3" key="1">
    <citation type="journal article" date="2014" name="Stand. Genomic Sci.">
        <title>Complete genome sequence of Burkholderia phymatum STM815(T), a broad host range and efficient nitrogen-fixing symbiont of Mimosa species.</title>
        <authorList>
            <person name="Moulin L."/>
            <person name="Klonowska A."/>
            <person name="Caroline B."/>
            <person name="Booth K."/>
            <person name="Vriezen J.A."/>
            <person name="Melkonian R."/>
            <person name="James E.K."/>
            <person name="Young J.P."/>
            <person name="Bena G."/>
            <person name="Hauser L."/>
            <person name="Land M."/>
            <person name="Kyrpides N."/>
            <person name="Bruce D."/>
            <person name="Chain P."/>
            <person name="Copeland A."/>
            <person name="Pitluck S."/>
            <person name="Woyke T."/>
            <person name="Lizotte-Waniewski M."/>
            <person name="Bristow J."/>
            <person name="Riley M."/>
        </authorList>
    </citation>
    <scope>NUCLEOTIDE SEQUENCE [LARGE SCALE GENOMIC DNA]</scope>
    <source>
        <strain evidence="3">DSM 17167 / CIP 108236 / LMG 21445 / STM815</strain>
    </source>
</reference>
<dbReference type="EMBL" id="CP001044">
    <property type="protein sequence ID" value="ACC74541.1"/>
    <property type="molecule type" value="Genomic_DNA"/>
</dbReference>
<dbReference type="PIRSF" id="PIRSF021308">
    <property type="entry name" value="UCP021308"/>
    <property type="match status" value="1"/>
</dbReference>
<accession>B2JNY8</accession>
<dbReference type="STRING" id="391038.Bphy_5464"/>
<sequence length="193" mass="21818">MNPKVDAYISKLDKWRKEMETLRAIALDAPLTEELKWGVPCYTVDGANVVIIHGFKHYCALLFVKGALMKDPKGLLVQQTENVQSARQIRFASLQEIVKLKTTLKAYLRQAIEVEQAGLKVQRKTTADFEVAEEFQSRLDKQPGLKKAFEALTPGRQRAYLLHFSSAKQSKTREARIDTCTPLILDGKGLNDK</sequence>
<dbReference type="Pfam" id="PF08818">
    <property type="entry name" value="DUF1801"/>
    <property type="match status" value="1"/>
</dbReference>
<gene>
    <name evidence="2" type="ordered locus">Bphy_5464</name>
</gene>
<evidence type="ECO:0000259" key="1">
    <source>
        <dbReference type="Pfam" id="PF08818"/>
    </source>
</evidence>
<dbReference type="RefSeq" id="WP_012404705.1">
    <property type="nucleotide sequence ID" value="NC_010623.1"/>
</dbReference>
<dbReference type="InterPro" id="IPR014922">
    <property type="entry name" value="YdhG-like"/>
</dbReference>
<dbReference type="SUPFAM" id="SSF159888">
    <property type="entry name" value="YdhG-like"/>
    <property type="match status" value="1"/>
</dbReference>